<sequence length="508" mass="54871">MTTDSGTGPEPEGSGAEEGVAGELPAGWVWATLGELGVEAQPGFASGKHNRDGVGILHLRPMNITRNGVLDARDARFVADETGRRVERGDVLFNNTNSPVLVGKTAWVDSIQPLAFSNHMTRLRGPEGLDGRFLAVQMHHLWATGYFKSILNNHVNQASVSRKALLGTVIVVPPLAEQHRIVAKLDDQLAHIDAGEGAVQAALTASAVLEDVITGRGACGGLDGVECFPASLEPADADDGVLPDLPLGWKWARLGEIADVVGGVTKDGKKQSDPEYVEVPYLRVANVQRGRLVLDRVEKIRVPAKKAQSLKLEFGDVLLNEGGDRDKLGRGWIWEEQIEDCIHQNHVFRARVRGDVLDPRLLAWHSNAFGKNWCDRNGRQTVNLASISLRTIKLMPVPVPPKFIQGELVKAIESHLAEAKSAQQVIQGVREQGEGLRSGLLHAAFTGTLVPQDPDDESASALLDRIRAQRAADTKPAKRKRAPRKTSPAAPETSGRPVPAGTQDTLPL</sequence>
<keyword evidence="5" id="KW-1185">Reference proteome</keyword>
<feature type="region of interest" description="Disordered" evidence="3">
    <location>
        <begin position="464"/>
        <end position="508"/>
    </location>
</feature>
<evidence type="ECO:0000256" key="3">
    <source>
        <dbReference type="SAM" id="MobiDB-lite"/>
    </source>
</evidence>
<dbReference type="RefSeq" id="WP_306052456.1">
    <property type="nucleotide sequence ID" value="NZ_CP120997.1"/>
</dbReference>
<dbReference type="EMBL" id="CP120997">
    <property type="protein sequence ID" value="WLQ33058.1"/>
    <property type="molecule type" value="Genomic_DNA"/>
</dbReference>
<dbReference type="Proteomes" id="UP001239522">
    <property type="component" value="Chromosome"/>
</dbReference>
<reference evidence="4 5" key="1">
    <citation type="submission" date="2023-03" db="EMBL/GenBank/DDBJ databases">
        <title>Isolation and description of six Streptomyces strains from soil environments, able to metabolize different microbial glucans.</title>
        <authorList>
            <person name="Widen T."/>
            <person name="Larsbrink J."/>
        </authorList>
    </citation>
    <scope>NUCLEOTIDE SEQUENCE [LARGE SCALE GENOMIC DNA]</scope>
    <source>
        <strain evidence="4 5">Mut1</strain>
    </source>
</reference>
<proteinExistence type="predicted"/>
<evidence type="ECO:0000313" key="4">
    <source>
        <dbReference type="EMBL" id="WLQ33058.1"/>
    </source>
</evidence>
<dbReference type="InterPro" id="IPR044946">
    <property type="entry name" value="Restrct_endonuc_typeI_TRD_sf"/>
</dbReference>
<gene>
    <name evidence="4" type="ORF">P8A18_06170</name>
</gene>
<protein>
    <submittedName>
        <fullName evidence="4">Uncharacterized protein</fullName>
    </submittedName>
</protein>
<feature type="compositionally biased region" description="Basic and acidic residues" evidence="3">
    <location>
        <begin position="464"/>
        <end position="476"/>
    </location>
</feature>
<name>A0ABY9HG44_9ACTN</name>
<evidence type="ECO:0000313" key="5">
    <source>
        <dbReference type="Proteomes" id="UP001239522"/>
    </source>
</evidence>
<dbReference type="SUPFAM" id="SSF116734">
    <property type="entry name" value="DNA methylase specificity domain"/>
    <property type="match status" value="2"/>
</dbReference>
<evidence type="ECO:0000256" key="2">
    <source>
        <dbReference type="ARBA" id="ARBA00023125"/>
    </source>
</evidence>
<evidence type="ECO:0000256" key="1">
    <source>
        <dbReference type="ARBA" id="ARBA00022747"/>
    </source>
</evidence>
<accession>A0ABY9HG44</accession>
<keyword evidence="1" id="KW-0680">Restriction system</keyword>
<dbReference type="PANTHER" id="PTHR43140:SF1">
    <property type="entry name" value="TYPE I RESTRICTION ENZYME ECOKI SPECIFICITY SUBUNIT"/>
    <property type="match status" value="1"/>
</dbReference>
<feature type="region of interest" description="Disordered" evidence="3">
    <location>
        <begin position="1"/>
        <end position="21"/>
    </location>
</feature>
<dbReference type="CDD" id="cd17253">
    <property type="entry name" value="RMtype1_S_Eco933I-TRD2-CR2_like"/>
    <property type="match status" value="1"/>
</dbReference>
<dbReference type="PANTHER" id="PTHR43140">
    <property type="entry name" value="TYPE-1 RESTRICTION ENZYME ECOKI SPECIFICITY PROTEIN"/>
    <property type="match status" value="1"/>
</dbReference>
<organism evidence="4 5">
    <name type="scientific">Streptomyces castrisilvae</name>
    <dbReference type="NCBI Taxonomy" id="3033811"/>
    <lineage>
        <taxon>Bacteria</taxon>
        <taxon>Bacillati</taxon>
        <taxon>Actinomycetota</taxon>
        <taxon>Actinomycetes</taxon>
        <taxon>Kitasatosporales</taxon>
        <taxon>Streptomycetaceae</taxon>
        <taxon>Streptomyces</taxon>
    </lineage>
</organism>
<dbReference type="InterPro" id="IPR051212">
    <property type="entry name" value="Type-I_RE_S_subunit"/>
</dbReference>
<dbReference type="Gene3D" id="3.90.220.20">
    <property type="entry name" value="DNA methylase specificity domains"/>
    <property type="match status" value="2"/>
</dbReference>
<keyword evidence="2" id="KW-0238">DNA-binding</keyword>